<organism evidence="2 3">
    <name type="scientific">Ramazzottius varieornatus</name>
    <name type="common">Water bear</name>
    <name type="synonym">Tardigrade</name>
    <dbReference type="NCBI Taxonomy" id="947166"/>
    <lineage>
        <taxon>Eukaryota</taxon>
        <taxon>Metazoa</taxon>
        <taxon>Ecdysozoa</taxon>
        <taxon>Tardigrada</taxon>
        <taxon>Eutardigrada</taxon>
        <taxon>Parachela</taxon>
        <taxon>Hypsibioidea</taxon>
        <taxon>Ramazzottiidae</taxon>
        <taxon>Ramazzottius</taxon>
    </lineage>
</organism>
<dbReference type="EMBL" id="BDGG01000001">
    <property type="protein sequence ID" value="GAU87143.1"/>
    <property type="molecule type" value="Genomic_DNA"/>
</dbReference>
<dbReference type="OrthoDB" id="10252740at2759"/>
<evidence type="ECO:0000259" key="1">
    <source>
        <dbReference type="PROSITE" id="PS50822"/>
    </source>
</evidence>
<keyword evidence="3" id="KW-1185">Reference proteome</keyword>
<dbReference type="Pfam" id="PF02171">
    <property type="entry name" value="Piwi"/>
    <property type="match status" value="1"/>
</dbReference>
<dbReference type="AlphaFoldDB" id="A0A1D1ULB2"/>
<accession>A0A1D1ULB2</accession>
<dbReference type="Gene3D" id="3.30.420.10">
    <property type="entry name" value="Ribonuclease H-like superfamily/Ribonuclease H"/>
    <property type="match status" value="1"/>
</dbReference>
<dbReference type="InterPro" id="IPR036397">
    <property type="entry name" value="RNaseH_sf"/>
</dbReference>
<evidence type="ECO:0000313" key="2">
    <source>
        <dbReference type="EMBL" id="GAU87143.1"/>
    </source>
</evidence>
<dbReference type="SUPFAM" id="SSF53098">
    <property type="entry name" value="Ribonuclease H-like"/>
    <property type="match status" value="1"/>
</dbReference>
<sequence>MLKAFTQEVTMVLGADVTHPGFGEDVGKPSVAAVVASTNETYTEYVAEVRAQHKKVQESTSLKKKSKTQEIITDLGDMVLDLLEKFYTVNNKALPTLIIFYRDGVSEGQYKEVMKMEVEAIREACFEAYADKPIPPITYIIVGKRHHIRLFATNPADQAGRAKNVPTGTIADVKITHFSEFDYYLCSHGGIQGTSHPAHYDVLHDDSTLTSDQIQLFSFYLIFLYARCNRIVGIPVSFSPAIRGTSLQFETKPSRPSFQVTHIFSVIGWKRAPVEVIVSSSLFVLFKWRCPTIIGWKDALLVQKVLFVSFAGLPFQLKK</sequence>
<dbReference type="GO" id="GO:0003676">
    <property type="term" value="F:nucleic acid binding"/>
    <property type="evidence" value="ECO:0007669"/>
    <property type="project" value="InterPro"/>
</dbReference>
<dbReference type="PANTHER" id="PTHR22891">
    <property type="entry name" value="EUKARYOTIC TRANSLATION INITIATION FACTOR 2C"/>
    <property type="match status" value="1"/>
</dbReference>
<dbReference type="PROSITE" id="PS50822">
    <property type="entry name" value="PIWI"/>
    <property type="match status" value="1"/>
</dbReference>
<evidence type="ECO:0000313" key="3">
    <source>
        <dbReference type="Proteomes" id="UP000186922"/>
    </source>
</evidence>
<proteinExistence type="predicted"/>
<dbReference type="InterPro" id="IPR003165">
    <property type="entry name" value="Piwi"/>
</dbReference>
<name>A0A1D1ULB2_RAMVA</name>
<dbReference type="Proteomes" id="UP000186922">
    <property type="component" value="Unassembled WGS sequence"/>
</dbReference>
<comment type="caution">
    <text evidence="2">The sequence shown here is derived from an EMBL/GenBank/DDBJ whole genome shotgun (WGS) entry which is preliminary data.</text>
</comment>
<dbReference type="InterPro" id="IPR012337">
    <property type="entry name" value="RNaseH-like_sf"/>
</dbReference>
<dbReference type="STRING" id="947166.A0A1D1ULB2"/>
<reference evidence="2 3" key="1">
    <citation type="journal article" date="2016" name="Nat. Commun.">
        <title>Extremotolerant tardigrade genome and improved radiotolerance of human cultured cells by tardigrade-unique protein.</title>
        <authorList>
            <person name="Hashimoto T."/>
            <person name="Horikawa D.D."/>
            <person name="Saito Y."/>
            <person name="Kuwahara H."/>
            <person name="Kozuka-Hata H."/>
            <person name="Shin-I T."/>
            <person name="Minakuchi Y."/>
            <person name="Ohishi K."/>
            <person name="Motoyama A."/>
            <person name="Aizu T."/>
            <person name="Enomoto A."/>
            <person name="Kondo K."/>
            <person name="Tanaka S."/>
            <person name="Hara Y."/>
            <person name="Koshikawa S."/>
            <person name="Sagara H."/>
            <person name="Miura T."/>
            <person name="Yokobori S."/>
            <person name="Miyagawa K."/>
            <person name="Suzuki Y."/>
            <person name="Kubo T."/>
            <person name="Oyama M."/>
            <person name="Kohara Y."/>
            <person name="Fujiyama A."/>
            <person name="Arakawa K."/>
            <person name="Katayama T."/>
            <person name="Toyoda A."/>
            <person name="Kunieda T."/>
        </authorList>
    </citation>
    <scope>NUCLEOTIDE SEQUENCE [LARGE SCALE GENOMIC DNA]</scope>
    <source>
        <strain evidence="2 3">YOKOZUNA-1</strain>
    </source>
</reference>
<gene>
    <name evidence="2" type="primary">RvY_00039</name>
    <name evidence="2" type="synonym">RvY_00039.1</name>
    <name evidence="2" type="ORF">RvY_00039-1</name>
</gene>
<dbReference type="SMART" id="SM00950">
    <property type="entry name" value="Piwi"/>
    <property type="match status" value="1"/>
</dbReference>
<protein>
    <recommendedName>
        <fullName evidence="1">Piwi domain-containing protein</fullName>
    </recommendedName>
</protein>
<feature type="domain" description="Piwi" evidence="1">
    <location>
        <begin position="1"/>
        <end position="236"/>
    </location>
</feature>